<proteinExistence type="predicted"/>
<accession>A0A5E6WE83</accession>
<dbReference type="PROSITE" id="PS50937">
    <property type="entry name" value="HTH_MERR_2"/>
    <property type="match status" value="1"/>
</dbReference>
<evidence type="ECO:0000256" key="1">
    <source>
        <dbReference type="ARBA" id="ARBA00023015"/>
    </source>
</evidence>
<evidence type="ECO:0000256" key="3">
    <source>
        <dbReference type="ARBA" id="ARBA00023163"/>
    </source>
</evidence>
<dbReference type="CDD" id="cd01104">
    <property type="entry name" value="HTH_MlrA-CarA"/>
    <property type="match status" value="1"/>
</dbReference>
<evidence type="ECO:0000313" key="5">
    <source>
        <dbReference type="EMBL" id="VVN26910.1"/>
    </source>
</evidence>
<keyword evidence="2" id="KW-0238">DNA-binding</keyword>
<protein>
    <recommendedName>
        <fullName evidence="4">HTH merR-type domain-containing protein</fullName>
    </recommendedName>
</protein>
<keyword evidence="1" id="KW-0805">Transcription regulation</keyword>
<dbReference type="AlphaFoldDB" id="A0A5E6WE83"/>
<dbReference type="InterPro" id="IPR036594">
    <property type="entry name" value="Meth_synthase_dom"/>
</dbReference>
<dbReference type="PANTHER" id="PTHR30204">
    <property type="entry name" value="REDOX-CYCLING DRUG-SENSING TRANSCRIPTIONAL ACTIVATOR SOXR"/>
    <property type="match status" value="1"/>
</dbReference>
<dbReference type="InterPro" id="IPR003759">
    <property type="entry name" value="Cbl-bd_cap"/>
</dbReference>
<dbReference type="InterPro" id="IPR000551">
    <property type="entry name" value="MerR-type_HTH_dom"/>
</dbReference>
<dbReference type="GO" id="GO:0003677">
    <property type="term" value="F:DNA binding"/>
    <property type="evidence" value="ECO:0007669"/>
    <property type="project" value="UniProtKB-KW"/>
</dbReference>
<dbReference type="GO" id="GO:0003700">
    <property type="term" value="F:DNA-binding transcription factor activity"/>
    <property type="evidence" value="ECO:0007669"/>
    <property type="project" value="InterPro"/>
</dbReference>
<reference evidence="5 6" key="1">
    <citation type="submission" date="2019-09" db="EMBL/GenBank/DDBJ databases">
        <authorList>
            <person name="Chandra G."/>
            <person name="Truman W A."/>
        </authorList>
    </citation>
    <scope>NUCLEOTIDE SEQUENCE [LARGE SCALE GENOMIC DNA]</scope>
    <source>
        <strain evidence="5">PS645</strain>
    </source>
</reference>
<dbReference type="RefSeq" id="WP_150582481.1">
    <property type="nucleotide sequence ID" value="NZ_CABVGX010000050.1"/>
</dbReference>
<dbReference type="Gene3D" id="1.10.1660.10">
    <property type="match status" value="1"/>
</dbReference>
<gene>
    <name evidence="5" type="ORF">PS645_04615</name>
</gene>
<dbReference type="EMBL" id="CABVGX010000050">
    <property type="protein sequence ID" value="VVN26910.1"/>
    <property type="molecule type" value="Genomic_DNA"/>
</dbReference>
<sequence length="313" mass="35040">MKTSLDTSAAEDLGVDFKKALDEGWLPIREVSRQTGVNAVTLRAWERRYGLIVPQRTPKGHRLFSAEHVQRILTILTWLNRGVAVSQVKQLLDTPQAFNGTVENDWQLLRQPLLQAITQLNERSLDDTVNQAMALYPPRTLCEQLLMPLLSDLEQRWQGQFGAQMERGFFFSWLRSKFGARIYHNNRQLRTAPFLLINQSDLPLEPNLWLTAWLISSADCPVEVFDWPLPAGELALAADHLKARGVLLYSSKALNIAHLAKLLHGVGCSKIIAGPAVCIHNAELSAQACKTADLYLAEDPLAAHQVLAQRGLI</sequence>
<organism evidence="5 6">
    <name type="scientific">Pseudomonas fluorescens</name>
    <dbReference type="NCBI Taxonomy" id="294"/>
    <lineage>
        <taxon>Bacteria</taxon>
        <taxon>Pseudomonadati</taxon>
        <taxon>Pseudomonadota</taxon>
        <taxon>Gammaproteobacteria</taxon>
        <taxon>Pseudomonadales</taxon>
        <taxon>Pseudomonadaceae</taxon>
        <taxon>Pseudomonas</taxon>
    </lineage>
</organism>
<evidence type="ECO:0000256" key="2">
    <source>
        <dbReference type="ARBA" id="ARBA00023125"/>
    </source>
</evidence>
<dbReference type="SUPFAM" id="SSF46955">
    <property type="entry name" value="Putative DNA-binding domain"/>
    <property type="match status" value="1"/>
</dbReference>
<dbReference type="Gene3D" id="1.10.1240.10">
    <property type="entry name" value="Methionine synthase domain"/>
    <property type="match status" value="1"/>
</dbReference>
<name>A0A5E6WE83_PSEFL</name>
<dbReference type="Pfam" id="PF02607">
    <property type="entry name" value="B12-binding_2"/>
    <property type="match status" value="1"/>
</dbReference>
<dbReference type="InterPro" id="IPR047057">
    <property type="entry name" value="MerR_fam"/>
</dbReference>
<dbReference type="InterPro" id="IPR009061">
    <property type="entry name" value="DNA-bd_dom_put_sf"/>
</dbReference>
<evidence type="ECO:0000313" key="6">
    <source>
        <dbReference type="Proteomes" id="UP000325607"/>
    </source>
</evidence>
<keyword evidence="3" id="KW-0804">Transcription</keyword>
<feature type="domain" description="HTH merR-type" evidence="4">
    <location>
        <begin position="25"/>
        <end position="94"/>
    </location>
</feature>
<dbReference type="PANTHER" id="PTHR30204:SF67">
    <property type="entry name" value="HTH-TYPE TRANSCRIPTIONAL REGULATOR MLRA-RELATED"/>
    <property type="match status" value="1"/>
</dbReference>
<dbReference type="Proteomes" id="UP000325607">
    <property type="component" value="Unassembled WGS sequence"/>
</dbReference>
<dbReference type="SMART" id="SM00422">
    <property type="entry name" value="HTH_MERR"/>
    <property type="match status" value="1"/>
</dbReference>
<dbReference type="OrthoDB" id="9800334at2"/>
<dbReference type="Pfam" id="PF13411">
    <property type="entry name" value="MerR_1"/>
    <property type="match status" value="1"/>
</dbReference>
<evidence type="ECO:0000259" key="4">
    <source>
        <dbReference type="PROSITE" id="PS50937"/>
    </source>
</evidence>